<dbReference type="SUPFAM" id="SSF56436">
    <property type="entry name" value="C-type lectin-like"/>
    <property type="match status" value="3"/>
</dbReference>
<organism evidence="2 3">
    <name type="scientific">Lepisosteus oculatus</name>
    <name type="common">Spotted gar</name>
    <dbReference type="NCBI Taxonomy" id="7918"/>
    <lineage>
        <taxon>Eukaryota</taxon>
        <taxon>Metazoa</taxon>
        <taxon>Chordata</taxon>
        <taxon>Craniata</taxon>
        <taxon>Vertebrata</taxon>
        <taxon>Euteleostomi</taxon>
        <taxon>Actinopterygii</taxon>
        <taxon>Neopterygii</taxon>
        <taxon>Holostei</taxon>
        <taxon>Semionotiformes</taxon>
        <taxon>Lepisosteidae</taxon>
        <taxon>Lepisosteus</taxon>
    </lineage>
</organism>
<dbReference type="EMBL" id="AHAT01036011">
    <property type="status" value="NOT_ANNOTATED_CDS"/>
    <property type="molecule type" value="Genomic_DNA"/>
</dbReference>
<dbReference type="PANTHER" id="PTHR45784">
    <property type="entry name" value="C-TYPE LECTIN DOMAIN FAMILY 20 MEMBER A-RELATED"/>
    <property type="match status" value="1"/>
</dbReference>
<reference evidence="2" key="3">
    <citation type="submission" date="2025-09" db="UniProtKB">
        <authorList>
            <consortium name="Ensembl"/>
        </authorList>
    </citation>
    <scope>IDENTIFICATION</scope>
</reference>
<feature type="domain" description="C-type lectin" evidence="1">
    <location>
        <begin position="234"/>
        <end position="357"/>
    </location>
</feature>
<name>W5M5C5_LEPOC</name>
<dbReference type="InParanoid" id="W5M5C5"/>
<evidence type="ECO:0000313" key="2">
    <source>
        <dbReference type="Ensembl" id="ENSLOCP00000003583.1"/>
    </source>
</evidence>
<dbReference type="OMA" id="THENCVM"/>
<dbReference type="Bgee" id="ENSLOCG00000003040">
    <property type="expression patterns" value="Expressed in zone of skin"/>
</dbReference>
<accession>W5M5C5</accession>
<reference evidence="3" key="1">
    <citation type="submission" date="2011-12" db="EMBL/GenBank/DDBJ databases">
        <title>The Draft Genome of Lepisosteus oculatus.</title>
        <authorList>
            <consortium name="The Broad Institute Genome Assembly &amp; Analysis Group"/>
            <consortium name="Computational R&amp;D Group"/>
            <consortium name="and Sequencing Platform"/>
            <person name="Di Palma F."/>
            <person name="Alfoldi J."/>
            <person name="Johnson J."/>
            <person name="Berlin A."/>
            <person name="Gnerre S."/>
            <person name="Jaffe D."/>
            <person name="MacCallum I."/>
            <person name="Young S."/>
            <person name="Walker B.J."/>
            <person name="Lander E.S."/>
            <person name="Lindblad-Toh K."/>
        </authorList>
    </citation>
    <scope>NUCLEOTIDE SEQUENCE [LARGE SCALE GENOMIC DNA]</scope>
</reference>
<sequence length="361" mass="40915">IVVVPCLPCPAVSLAAATGHVREFHFVEKARTWAEARRHCREAFTDLATLRHHGDIRKLLGAAASSSSSSSSSAWIGLHRGPQAWRWADGKPCGFVNWRRGLFCARVDSQGAWEDRPCFMGENFMCSTDSSQGSRTYTLIEQSKTWAAARDHCRQQHTDLVTISSPRENQAVRKFLAVLSLVRGPVWIGLYHGTESWQWVSGERASYANWKTRVFCATAGPDGYWTDVVCDELHYFMCYTDVRDLVLVKRRLSWEEALDFCRSRHTDLTSVLTEKEQAAVARGARAARSAHVWLGLRQSRIFGFWFWVNQEPMGYQNWGARGEPQLGRRSSPCGAMSAVDHTWTDRPCEERLSFICYRGTA</sequence>
<dbReference type="InterPro" id="IPR001304">
    <property type="entry name" value="C-type_lectin-like"/>
</dbReference>
<dbReference type="STRING" id="7918.ENSLOCP00000003583"/>
<dbReference type="Pfam" id="PF00059">
    <property type="entry name" value="Lectin_C"/>
    <property type="match status" value="3"/>
</dbReference>
<dbReference type="Proteomes" id="UP000018468">
    <property type="component" value="Linkage group LG5"/>
</dbReference>
<reference evidence="2" key="2">
    <citation type="submission" date="2025-08" db="UniProtKB">
        <authorList>
            <consortium name="Ensembl"/>
        </authorList>
    </citation>
    <scope>IDENTIFICATION</scope>
</reference>
<protein>
    <recommendedName>
        <fullName evidence="1">C-type lectin domain-containing protein</fullName>
    </recommendedName>
</protein>
<dbReference type="AlphaFoldDB" id="W5M5C5"/>
<dbReference type="InterPro" id="IPR016187">
    <property type="entry name" value="CTDL_fold"/>
</dbReference>
<dbReference type="HOGENOM" id="CLU_061186_0_0_1"/>
<evidence type="ECO:0000313" key="3">
    <source>
        <dbReference type="Proteomes" id="UP000018468"/>
    </source>
</evidence>
<dbReference type="Gene3D" id="3.10.100.10">
    <property type="entry name" value="Mannose-Binding Protein A, subunit A"/>
    <property type="match status" value="3"/>
</dbReference>
<dbReference type="FunCoup" id="W5M5C5">
    <property type="interactions" value="8"/>
</dbReference>
<feature type="domain" description="C-type lectin" evidence="1">
    <location>
        <begin position="24"/>
        <end position="127"/>
    </location>
</feature>
<dbReference type="Ensembl" id="ENSLOCT00000003590.1">
    <property type="protein sequence ID" value="ENSLOCP00000003583.1"/>
    <property type="gene ID" value="ENSLOCG00000003040.1"/>
</dbReference>
<proteinExistence type="predicted"/>
<dbReference type="EMBL" id="AHAT01036012">
    <property type="status" value="NOT_ANNOTATED_CDS"/>
    <property type="molecule type" value="Genomic_DNA"/>
</dbReference>
<dbReference type="eggNOG" id="KOG4297">
    <property type="taxonomic scope" value="Eukaryota"/>
</dbReference>
<dbReference type="InterPro" id="IPR016186">
    <property type="entry name" value="C-type_lectin-like/link_sf"/>
</dbReference>
<feature type="domain" description="C-type lectin" evidence="1">
    <location>
        <begin position="132"/>
        <end position="239"/>
    </location>
</feature>
<dbReference type="CDD" id="cd00037">
    <property type="entry name" value="CLECT"/>
    <property type="match status" value="1"/>
</dbReference>
<dbReference type="SMART" id="SM00034">
    <property type="entry name" value="CLECT"/>
    <property type="match status" value="3"/>
</dbReference>
<dbReference type="EMBL" id="AHAT01036010">
    <property type="status" value="NOT_ANNOTATED_CDS"/>
    <property type="molecule type" value="Genomic_DNA"/>
</dbReference>
<evidence type="ECO:0000259" key="1">
    <source>
        <dbReference type="PROSITE" id="PS50041"/>
    </source>
</evidence>
<dbReference type="GeneTree" id="ENSGT00940000163460"/>
<dbReference type="PANTHER" id="PTHR45784:SF5">
    <property type="entry name" value="C-TYPE LECTIN DOMAIN FAMILY 20 MEMBER A-RELATED"/>
    <property type="match status" value="1"/>
</dbReference>
<dbReference type="PROSITE" id="PS50041">
    <property type="entry name" value="C_TYPE_LECTIN_2"/>
    <property type="match status" value="3"/>
</dbReference>
<keyword evidence="3" id="KW-1185">Reference proteome</keyword>